<dbReference type="GO" id="GO:0005829">
    <property type="term" value="C:cytosol"/>
    <property type="evidence" value="ECO:0007669"/>
    <property type="project" value="TreeGrafter"/>
</dbReference>
<dbReference type="InterPro" id="IPR050807">
    <property type="entry name" value="TransReg_Diox_bact_type"/>
</dbReference>
<proteinExistence type="predicted"/>
<dbReference type="AlphaFoldDB" id="A0A327Q9D1"/>
<dbReference type="Proteomes" id="UP000249547">
    <property type="component" value="Unassembled WGS sequence"/>
</dbReference>
<name>A0A327Q9D1_9BACT</name>
<sequence length="183" mass="21210">MELKEKILLARKQKGLTQEELAELTNINVRTIQRIENGETTPRVFTLKTLAAALSIPFETLVTPVPSASIQDEKVDARVLEKVHLACYAYLVLPLIHWVVPMLVLKFSNTNHLTKEAGNKIVRQQIFWVVTVTFVMLFTVMLNFILVYYWGIRHAIHYLIPAFTMYILHAVRLYRQGKEIVKY</sequence>
<comment type="caution">
    <text evidence="4">The sequence shown here is derived from an EMBL/GenBank/DDBJ whole genome shotgun (WGS) entry which is preliminary data.</text>
</comment>
<feature type="domain" description="HTH cro/C1-type" evidence="3">
    <location>
        <begin position="7"/>
        <end position="61"/>
    </location>
</feature>
<feature type="transmembrane region" description="Helical" evidence="2">
    <location>
        <begin position="156"/>
        <end position="174"/>
    </location>
</feature>
<gene>
    <name evidence="4" type="ORF">LX64_04124</name>
</gene>
<dbReference type="RefSeq" id="WP_111599534.1">
    <property type="nucleotide sequence ID" value="NZ_QLLL01000008.1"/>
</dbReference>
<dbReference type="OrthoDB" id="1357763at2"/>
<accession>A0A327Q9D1</accession>
<feature type="transmembrane region" description="Helical" evidence="2">
    <location>
        <begin position="126"/>
        <end position="150"/>
    </location>
</feature>
<dbReference type="PROSITE" id="PS50943">
    <property type="entry name" value="HTH_CROC1"/>
    <property type="match status" value="1"/>
</dbReference>
<dbReference type="GO" id="GO:0003677">
    <property type="term" value="F:DNA binding"/>
    <property type="evidence" value="ECO:0007669"/>
    <property type="project" value="UniProtKB-KW"/>
</dbReference>
<dbReference type="PANTHER" id="PTHR46797">
    <property type="entry name" value="HTH-TYPE TRANSCRIPTIONAL REGULATOR"/>
    <property type="match status" value="1"/>
</dbReference>
<dbReference type="InterPro" id="IPR001387">
    <property type="entry name" value="Cro/C1-type_HTH"/>
</dbReference>
<evidence type="ECO:0000313" key="5">
    <source>
        <dbReference type="Proteomes" id="UP000249547"/>
    </source>
</evidence>
<feature type="transmembrane region" description="Helical" evidence="2">
    <location>
        <begin position="83"/>
        <end position="105"/>
    </location>
</feature>
<dbReference type="SUPFAM" id="SSF47413">
    <property type="entry name" value="lambda repressor-like DNA-binding domains"/>
    <property type="match status" value="1"/>
</dbReference>
<keyword evidence="2" id="KW-0812">Transmembrane</keyword>
<dbReference type="EMBL" id="QLLL01000008">
    <property type="protein sequence ID" value="RAJ00418.1"/>
    <property type="molecule type" value="Genomic_DNA"/>
</dbReference>
<dbReference type="CDD" id="cd00093">
    <property type="entry name" value="HTH_XRE"/>
    <property type="match status" value="1"/>
</dbReference>
<keyword evidence="2" id="KW-0472">Membrane</keyword>
<dbReference type="PANTHER" id="PTHR46797:SF1">
    <property type="entry name" value="METHYLPHOSPHONATE SYNTHASE"/>
    <property type="match status" value="1"/>
</dbReference>
<protein>
    <submittedName>
        <fullName evidence="4">Helix-turn-helix protein</fullName>
    </submittedName>
</protein>
<dbReference type="Pfam" id="PF01381">
    <property type="entry name" value="HTH_3"/>
    <property type="match status" value="1"/>
</dbReference>
<dbReference type="Gene3D" id="1.10.260.40">
    <property type="entry name" value="lambda repressor-like DNA-binding domains"/>
    <property type="match status" value="1"/>
</dbReference>
<evidence type="ECO:0000256" key="2">
    <source>
        <dbReference type="SAM" id="Phobius"/>
    </source>
</evidence>
<keyword evidence="1" id="KW-0238">DNA-binding</keyword>
<dbReference type="SMART" id="SM00530">
    <property type="entry name" value="HTH_XRE"/>
    <property type="match status" value="1"/>
</dbReference>
<keyword evidence="5" id="KW-1185">Reference proteome</keyword>
<dbReference type="InterPro" id="IPR010982">
    <property type="entry name" value="Lambda_DNA-bd_dom_sf"/>
</dbReference>
<dbReference type="GO" id="GO:0003700">
    <property type="term" value="F:DNA-binding transcription factor activity"/>
    <property type="evidence" value="ECO:0007669"/>
    <property type="project" value="TreeGrafter"/>
</dbReference>
<organism evidence="4 5">
    <name type="scientific">Chitinophaga skermanii</name>
    <dbReference type="NCBI Taxonomy" id="331697"/>
    <lineage>
        <taxon>Bacteria</taxon>
        <taxon>Pseudomonadati</taxon>
        <taxon>Bacteroidota</taxon>
        <taxon>Chitinophagia</taxon>
        <taxon>Chitinophagales</taxon>
        <taxon>Chitinophagaceae</taxon>
        <taxon>Chitinophaga</taxon>
    </lineage>
</organism>
<reference evidence="4 5" key="1">
    <citation type="submission" date="2018-06" db="EMBL/GenBank/DDBJ databases">
        <title>Genomic Encyclopedia of Archaeal and Bacterial Type Strains, Phase II (KMG-II): from individual species to whole genera.</title>
        <authorList>
            <person name="Goeker M."/>
        </authorList>
    </citation>
    <scope>NUCLEOTIDE SEQUENCE [LARGE SCALE GENOMIC DNA]</scope>
    <source>
        <strain evidence="4 5">DSM 23857</strain>
    </source>
</reference>
<evidence type="ECO:0000256" key="1">
    <source>
        <dbReference type="ARBA" id="ARBA00023125"/>
    </source>
</evidence>
<keyword evidence="2" id="KW-1133">Transmembrane helix</keyword>
<evidence type="ECO:0000259" key="3">
    <source>
        <dbReference type="PROSITE" id="PS50943"/>
    </source>
</evidence>
<evidence type="ECO:0000313" key="4">
    <source>
        <dbReference type="EMBL" id="RAJ00418.1"/>
    </source>
</evidence>